<dbReference type="AlphaFoldDB" id="A0A7G5N2X8"/>
<sequence>MHYTAIKDAAICTALAASTGWWQPRDAPQAVMCYIFIFVLLVATFEVARDWERRRRHENGKMDRNMQGNGPAFKSVGADCQK</sequence>
<feature type="region of interest" description="Disordered" evidence="1">
    <location>
        <begin position="57"/>
        <end position="82"/>
    </location>
</feature>
<feature type="transmembrane region" description="Helical" evidence="2">
    <location>
        <begin position="29"/>
        <end position="48"/>
    </location>
</feature>
<dbReference type="EMBL" id="CP039126">
    <property type="protein sequence ID" value="QMW81221.1"/>
    <property type="molecule type" value="Genomic_DNA"/>
</dbReference>
<keyword evidence="2" id="KW-1133">Transmembrane helix</keyword>
<gene>
    <name evidence="3" type="ORF">E5259_28685</name>
</gene>
<organism evidence="3 4">
    <name type="scientific">Blautia producta</name>
    <dbReference type="NCBI Taxonomy" id="33035"/>
    <lineage>
        <taxon>Bacteria</taxon>
        <taxon>Bacillati</taxon>
        <taxon>Bacillota</taxon>
        <taxon>Clostridia</taxon>
        <taxon>Lachnospirales</taxon>
        <taxon>Lachnospiraceae</taxon>
        <taxon>Blautia</taxon>
    </lineage>
</organism>
<reference evidence="3 4" key="1">
    <citation type="submission" date="2019-04" db="EMBL/GenBank/DDBJ databases">
        <authorList>
            <person name="Schori C."/>
            <person name="Ahrens C."/>
        </authorList>
    </citation>
    <scope>NUCLEOTIDE SEQUENCE [LARGE SCALE GENOMIC DNA]</scope>
    <source>
        <strain evidence="3 4">DSM 2950</strain>
    </source>
</reference>
<name>A0A7G5N2X8_9FIRM</name>
<evidence type="ECO:0000256" key="1">
    <source>
        <dbReference type="SAM" id="MobiDB-lite"/>
    </source>
</evidence>
<accession>A0A7G5N2X8</accession>
<evidence type="ECO:0000313" key="3">
    <source>
        <dbReference type="EMBL" id="QMW81221.1"/>
    </source>
</evidence>
<proteinExistence type="predicted"/>
<protein>
    <submittedName>
        <fullName evidence="3">Uncharacterized protein</fullName>
    </submittedName>
</protein>
<keyword evidence="2" id="KW-0472">Membrane</keyword>
<dbReference type="Proteomes" id="UP000515789">
    <property type="component" value="Chromosome"/>
</dbReference>
<evidence type="ECO:0000256" key="2">
    <source>
        <dbReference type="SAM" id="Phobius"/>
    </source>
</evidence>
<evidence type="ECO:0000313" key="4">
    <source>
        <dbReference type="Proteomes" id="UP000515789"/>
    </source>
</evidence>
<keyword evidence="2" id="KW-0812">Transmembrane</keyword>